<reference evidence="2 3" key="2">
    <citation type="submission" date="2018-11" db="EMBL/GenBank/DDBJ databases">
        <authorList>
            <consortium name="Pathogen Informatics"/>
        </authorList>
    </citation>
    <scope>NUCLEOTIDE SEQUENCE [LARGE SCALE GENOMIC DNA]</scope>
    <source>
        <strain evidence="2 3">Egypt</strain>
    </source>
</reference>
<protein>
    <submittedName>
        <fullName evidence="4">TPR_REGION domain-containing protein</fullName>
    </submittedName>
</protein>
<sequence>MEDYASAIGSYRSALALIQCNEFDLTVDSESDQPIATDPPPDEGMGSPEKEREQELQEKTQMKSTHAVAVTLRHSMLPHLIRLYFQYYQSFLRAGSKQEAQVQLRQVGSLTNEYCLADQSNTDSRTFTPGHLIILKPMIEFYRNDECDRMEGLHILNHAIQFLESNAEIDENFAKLIEKLREDGTFVIIPGKVRLASFLKISNWVLH</sequence>
<evidence type="ECO:0000313" key="2">
    <source>
        <dbReference type="EMBL" id="VDP20858.1"/>
    </source>
</evidence>
<organism evidence="4">
    <name type="scientific">Echinostoma caproni</name>
    <dbReference type="NCBI Taxonomy" id="27848"/>
    <lineage>
        <taxon>Eukaryota</taxon>
        <taxon>Metazoa</taxon>
        <taxon>Spiralia</taxon>
        <taxon>Lophotrochozoa</taxon>
        <taxon>Platyhelminthes</taxon>
        <taxon>Trematoda</taxon>
        <taxon>Digenea</taxon>
        <taxon>Plagiorchiida</taxon>
        <taxon>Echinostomata</taxon>
        <taxon>Echinostomatoidea</taxon>
        <taxon>Echinostomatidae</taxon>
        <taxon>Echinostoma</taxon>
    </lineage>
</organism>
<gene>
    <name evidence="2" type="ORF">ECPE_LOCUS264</name>
</gene>
<evidence type="ECO:0000256" key="1">
    <source>
        <dbReference type="SAM" id="MobiDB-lite"/>
    </source>
</evidence>
<proteinExistence type="predicted"/>
<dbReference type="AlphaFoldDB" id="A0A182ZZX9"/>
<name>A0A182ZZX9_9TREM</name>
<keyword evidence="3" id="KW-1185">Reference proteome</keyword>
<feature type="compositionally biased region" description="Basic and acidic residues" evidence="1">
    <location>
        <begin position="48"/>
        <end position="61"/>
    </location>
</feature>
<dbReference type="EMBL" id="UZAN01000838">
    <property type="protein sequence ID" value="VDP20858.1"/>
    <property type="molecule type" value="Genomic_DNA"/>
</dbReference>
<reference evidence="4" key="1">
    <citation type="submission" date="2016-06" db="UniProtKB">
        <authorList>
            <consortium name="WormBaseParasite"/>
        </authorList>
    </citation>
    <scope>IDENTIFICATION</scope>
</reference>
<feature type="region of interest" description="Disordered" evidence="1">
    <location>
        <begin position="28"/>
        <end position="62"/>
    </location>
</feature>
<evidence type="ECO:0000313" key="3">
    <source>
        <dbReference type="Proteomes" id="UP000272942"/>
    </source>
</evidence>
<evidence type="ECO:0000313" key="4">
    <source>
        <dbReference type="WBParaSite" id="ECPE_0000026301-mRNA-1"/>
    </source>
</evidence>
<dbReference type="Proteomes" id="UP000272942">
    <property type="component" value="Unassembled WGS sequence"/>
</dbReference>
<accession>A0A182ZZX9</accession>
<dbReference type="WBParaSite" id="ECPE_0000026301-mRNA-1">
    <property type="protein sequence ID" value="ECPE_0000026301-mRNA-1"/>
    <property type="gene ID" value="ECPE_0000026301"/>
</dbReference>